<evidence type="ECO:0000259" key="1">
    <source>
        <dbReference type="SMART" id="SM00849"/>
    </source>
</evidence>
<dbReference type="InterPro" id="IPR052533">
    <property type="entry name" value="WalJ/YycJ-like"/>
</dbReference>
<dbReference type="Pfam" id="PF12706">
    <property type="entry name" value="Lactamase_B_2"/>
    <property type="match status" value="1"/>
</dbReference>
<dbReference type="Proteomes" id="UP000265725">
    <property type="component" value="Chromosome"/>
</dbReference>
<dbReference type="Gene3D" id="3.60.15.10">
    <property type="entry name" value="Ribonuclease Z/Hydroxyacylglutathione hydrolase-like"/>
    <property type="match status" value="1"/>
</dbReference>
<evidence type="ECO:0000313" key="2">
    <source>
        <dbReference type="EMBL" id="AYC29665.1"/>
    </source>
</evidence>
<dbReference type="PANTHER" id="PTHR47619">
    <property type="entry name" value="METALLO-HYDROLASE YYCJ-RELATED"/>
    <property type="match status" value="1"/>
</dbReference>
<gene>
    <name evidence="2" type="ORF">D3873_07090</name>
</gene>
<protein>
    <submittedName>
        <fullName evidence="2">MBL fold metallo-hydrolase</fullName>
    </submittedName>
</protein>
<dbReference type="KEGG" id="paek:D3873_07090"/>
<proteinExistence type="predicted"/>
<dbReference type="OrthoDB" id="1846420at2"/>
<dbReference type="GO" id="GO:0016787">
    <property type="term" value="F:hydrolase activity"/>
    <property type="evidence" value="ECO:0007669"/>
    <property type="project" value="UniProtKB-KW"/>
</dbReference>
<organism evidence="2 3">
    <name type="scientific">Paenisporosarcina cavernae</name>
    <dbReference type="NCBI Taxonomy" id="2320858"/>
    <lineage>
        <taxon>Bacteria</taxon>
        <taxon>Bacillati</taxon>
        <taxon>Bacillota</taxon>
        <taxon>Bacilli</taxon>
        <taxon>Bacillales</taxon>
        <taxon>Caryophanaceae</taxon>
        <taxon>Paenisporosarcina</taxon>
    </lineage>
</organism>
<dbReference type="PANTHER" id="PTHR47619:SF1">
    <property type="entry name" value="EXODEOXYRIBONUCLEASE WALJ"/>
    <property type="match status" value="1"/>
</dbReference>
<name>A0A385YS84_9BACL</name>
<sequence>MLEIKSFGSGSSGNMYTVSDGESKIMLEAGISIKRINTALGFQTTNLAGVLLSHSHKDHSVAIKDLVRLGVDCYMSKGTANELQINHHRIKCVEAKKTFRIGTFTILPFEVEHDTDTPFGYLIKSDNGSKLLFATDTYFIRYKFVGLNYLMLECNYCQSVLDANNKSGRLPKGLRQRIMKSHFSLENVLDFLRSNDLSCLQEIWLLHLSDSNSDEQLIRDEVAKVTGKMIHIP</sequence>
<dbReference type="SMART" id="SM00849">
    <property type="entry name" value="Lactamase_B"/>
    <property type="match status" value="1"/>
</dbReference>
<keyword evidence="2" id="KW-0378">Hydrolase</keyword>
<keyword evidence="3" id="KW-1185">Reference proteome</keyword>
<accession>A0A385YS84</accession>
<evidence type="ECO:0000313" key="3">
    <source>
        <dbReference type="Proteomes" id="UP000265725"/>
    </source>
</evidence>
<dbReference type="AlphaFoldDB" id="A0A385YS84"/>
<reference evidence="3" key="1">
    <citation type="submission" date="2018-09" db="EMBL/GenBank/DDBJ databases">
        <authorList>
            <person name="Zhu H."/>
        </authorList>
    </citation>
    <scope>NUCLEOTIDE SEQUENCE [LARGE SCALE GENOMIC DNA]</scope>
    <source>
        <strain evidence="3">K2R23-3</strain>
    </source>
</reference>
<dbReference type="EMBL" id="CP032418">
    <property type="protein sequence ID" value="AYC29665.1"/>
    <property type="molecule type" value="Genomic_DNA"/>
</dbReference>
<feature type="domain" description="Metallo-beta-lactamase" evidence="1">
    <location>
        <begin position="12"/>
        <end position="182"/>
    </location>
</feature>
<dbReference type="InterPro" id="IPR036866">
    <property type="entry name" value="RibonucZ/Hydroxyglut_hydro"/>
</dbReference>
<dbReference type="SUPFAM" id="SSF56281">
    <property type="entry name" value="Metallo-hydrolase/oxidoreductase"/>
    <property type="match status" value="1"/>
</dbReference>
<dbReference type="InterPro" id="IPR001279">
    <property type="entry name" value="Metallo-B-lactamas"/>
</dbReference>